<dbReference type="SUPFAM" id="SSF46785">
    <property type="entry name" value="Winged helix' DNA-binding domain"/>
    <property type="match status" value="1"/>
</dbReference>
<dbReference type="GO" id="GO:0032993">
    <property type="term" value="C:protein-DNA complex"/>
    <property type="evidence" value="ECO:0007669"/>
    <property type="project" value="TreeGrafter"/>
</dbReference>
<dbReference type="InterPro" id="IPR036388">
    <property type="entry name" value="WH-like_DNA-bd_sf"/>
</dbReference>
<keyword evidence="7" id="KW-1185">Reference proteome</keyword>
<dbReference type="InterPro" id="IPR000847">
    <property type="entry name" value="LysR_HTH_N"/>
</dbReference>
<reference evidence="6 7" key="1">
    <citation type="submission" date="2018-08" db="EMBL/GenBank/DDBJ databases">
        <title>Genomic Encyclopedia of Type Strains, Phase IV (KMG-IV): sequencing the most valuable type-strain genomes for metagenomic binning, comparative biology and taxonomic classification.</title>
        <authorList>
            <person name="Goeker M."/>
        </authorList>
    </citation>
    <scope>NUCLEOTIDE SEQUENCE [LARGE SCALE GENOMIC DNA]</scope>
    <source>
        <strain evidence="6 7">DSM 25527</strain>
    </source>
</reference>
<keyword evidence="3" id="KW-0238">DNA-binding</keyword>
<dbReference type="Gene3D" id="3.40.190.10">
    <property type="entry name" value="Periplasmic binding protein-like II"/>
    <property type="match status" value="2"/>
</dbReference>
<dbReference type="OrthoDB" id="7216893at2"/>
<evidence type="ECO:0000313" key="6">
    <source>
        <dbReference type="EMBL" id="RIA37421.1"/>
    </source>
</evidence>
<accession>A0A397NVJ2</accession>
<comment type="caution">
    <text evidence="6">The sequence shown here is derived from an EMBL/GenBank/DDBJ whole genome shotgun (WGS) entry which is preliminary data.</text>
</comment>
<dbReference type="CDD" id="cd08414">
    <property type="entry name" value="PBP2_LTTR_aromatics_like"/>
    <property type="match status" value="1"/>
</dbReference>
<dbReference type="AlphaFoldDB" id="A0A397NVJ2"/>
<evidence type="ECO:0000256" key="4">
    <source>
        <dbReference type="ARBA" id="ARBA00023163"/>
    </source>
</evidence>
<dbReference type="PANTHER" id="PTHR30346:SF0">
    <property type="entry name" value="HCA OPERON TRANSCRIPTIONAL ACTIVATOR HCAR"/>
    <property type="match status" value="1"/>
</dbReference>
<dbReference type="PANTHER" id="PTHR30346">
    <property type="entry name" value="TRANSCRIPTIONAL DUAL REGULATOR HCAR-RELATED"/>
    <property type="match status" value="1"/>
</dbReference>
<dbReference type="GO" id="GO:0003700">
    <property type="term" value="F:DNA-binding transcription factor activity"/>
    <property type="evidence" value="ECO:0007669"/>
    <property type="project" value="InterPro"/>
</dbReference>
<dbReference type="PRINTS" id="PR00039">
    <property type="entry name" value="HTHLYSR"/>
</dbReference>
<sequence length="346" mass="37907">MADRHITLADKENLAFASRLLSRGIDLVSVVQALVVAEYLSFSAAASALGVRQSGVSKRIRLLEENLGVTLFERGARGVRTTLAGESFLMHARCVMLQFDSAIASARQAGRGEQGTLRIGVFTSLAGGFLRDLVLEFRNAHPLVRIDVREGDRRVHISEVRRHSLDVVIATGNAEVIGCDTAELWQERVHVALPQDHPLAERLELHWSDIRDEQFMVSEYPPGPEIHDYVVMRIADYSHYPVIERRGVQQEMLMSMVGMGFGISLVSEGWVALGIPGVVMRPLAEEADVVPFSAIWSPGNDNPVLRRFISAAHVMAGRARRGTSDWASIGSLGPGDEVNATPKAPS</sequence>
<feature type="domain" description="HTH lysR-type" evidence="5">
    <location>
        <begin position="34"/>
        <end position="82"/>
    </location>
</feature>
<keyword evidence="4" id="KW-0804">Transcription</keyword>
<evidence type="ECO:0000259" key="5">
    <source>
        <dbReference type="PROSITE" id="PS50931"/>
    </source>
</evidence>
<evidence type="ECO:0000256" key="3">
    <source>
        <dbReference type="ARBA" id="ARBA00023125"/>
    </source>
</evidence>
<evidence type="ECO:0000256" key="1">
    <source>
        <dbReference type="ARBA" id="ARBA00009437"/>
    </source>
</evidence>
<dbReference type="Pfam" id="PF00126">
    <property type="entry name" value="HTH_1"/>
    <property type="match status" value="1"/>
</dbReference>
<dbReference type="PROSITE" id="PS50931">
    <property type="entry name" value="HTH_LYSR"/>
    <property type="match status" value="1"/>
</dbReference>
<evidence type="ECO:0000256" key="2">
    <source>
        <dbReference type="ARBA" id="ARBA00023015"/>
    </source>
</evidence>
<dbReference type="GO" id="GO:0003677">
    <property type="term" value="F:DNA binding"/>
    <property type="evidence" value="ECO:0007669"/>
    <property type="project" value="UniProtKB-KW"/>
</dbReference>
<gene>
    <name evidence="6" type="ORF">DFR49_3305</name>
</gene>
<dbReference type="InterPro" id="IPR005119">
    <property type="entry name" value="LysR_subst-bd"/>
</dbReference>
<dbReference type="InterPro" id="IPR036390">
    <property type="entry name" value="WH_DNA-bd_sf"/>
</dbReference>
<dbReference type="SUPFAM" id="SSF53850">
    <property type="entry name" value="Periplasmic binding protein-like II"/>
    <property type="match status" value="1"/>
</dbReference>
<comment type="similarity">
    <text evidence="1">Belongs to the LysR transcriptional regulatory family.</text>
</comment>
<dbReference type="Gene3D" id="1.10.10.10">
    <property type="entry name" value="Winged helix-like DNA-binding domain superfamily/Winged helix DNA-binding domain"/>
    <property type="match status" value="1"/>
</dbReference>
<organism evidence="6 7">
    <name type="scientific">Hephaestia caeni</name>
    <dbReference type="NCBI Taxonomy" id="645617"/>
    <lineage>
        <taxon>Bacteria</taxon>
        <taxon>Pseudomonadati</taxon>
        <taxon>Pseudomonadota</taxon>
        <taxon>Alphaproteobacteria</taxon>
        <taxon>Sphingomonadales</taxon>
        <taxon>Sphingomonadaceae</taxon>
        <taxon>Hephaestia</taxon>
    </lineage>
</organism>
<keyword evidence="2" id="KW-0805">Transcription regulation</keyword>
<proteinExistence type="inferred from homology"/>
<name>A0A397NVJ2_9SPHN</name>
<dbReference type="EMBL" id="QXDC01000004">
    <property type="protein sequence ID" value="RIA37421.1"/>
    <property type="molecule type" value="Genomic_DNA"/>
</dbReference>
<dbReference type="Pfam" id="PF03466">
    <property type="entry name" value="LysR_substrate"/>
    <property type="match status" value="1"/>
</dbReference>
<dbReference type="Proteomes" id="UP000266568">
    <property type="component" value="Unassembled WGS sequence"/>
</dbReference>
<evidence type="ECO:0000313" key="7">
    <source>
        <dbReference type="Proteomes" id="UP000266568"/>
    </source>
</evidence>
<protein>
    <submittedName>
        <fullName evidence="6">LysR family transcriptional regulator</fullName>
    </submittedName>
</protein>